<accession>U4KNU6</accession>
<gene>
    <name evidence="2" type="ORF">BN85310410</name>
</gene>
<proteinExistence type="predicted"/>
<dbReference type="Proteomes" id="UP000032737">
    <property type="component" value="Chromosome"/>
</dbReference>
<protein>
    <submittedName>
        <fullName evidence="2">Uncharacterized protein</fullName>
    </submittedName>
</protein>
<organism evidence="2 3">
    <name type="scientific">Acholeplasma brassicae</name>
    <dbReference type="NCBI Taxonomy" id="61635"/>
    <lineage>
        <taxon>Bacteria</taxon>
        <taxon>Bacillati</taxon>
        <taxon>Mycoplasmatota</taxon>
        <taxon>Mollicutes</taxon>
        <taxon>Acholeplasmatales</taxon>
        <taxon>Acholeplasmataceae</taxon>
        <taxon>Acholeplasma</taxon>
    </lineage>
</organism>
<dbReference type="AlphaFoldDB" id="U4KNU6"/>
<reference evidence="2 3" key="1">
    <citation type="journal article" date="2013" name="J. Mol. Microbiol. Biotechnol.">
        <title>Analysis of the Complete Genomes of Acholeplasma brassicae , A. palmae and A. laidlawii and Their Comparison to the Obligate Parasites from ' Candidatus Phytoplasma'.</title>
        <authorList>
            <person name="Kube M."/>
            <person name="Siewert C."/>
            <person name="Migdoll A.M."/>
            <person name="Duduk B."/>
            <person name="Holz S."/>
            <person name="Rabus R."/>
            <person name="Seemuller E."/>
            <person name="Mitrovic J."/>
            <person name="Muller I."/>
            <person name="Buttner C."/>
            <person name="Reinhardt R."/>
        </authorList>
    </citation>
    <scope>NUCLEOTIDE SEQUENCE [LARGE SCALE GENOMIC DNA]</scope>
    <source>
        <strain evidence="3">0502</strain>
    </source>
</reference>
<feature type="transmembrane region" description="Helical" evidence="1">
    <location>
        <begin position="20"/>
        <end position="38"/>
    </location>
</feature>
<evidence type="ECO:0000313" key="2">
    <source>
        <dbReference type="EMBL" id="CCV66062.1"/>
    </source>
</evidence>
<keyword evidence="3" id="KW-1185">Reference proteome</keyword>
<feature type="transmembrane region" description="Helical" evidence="1">
    <location>
        <begin position="74"/>
        <end position="94"/>
    </location>
</feature>
<evidence type="ECO:0000313" key="3">
    <source>
        <dbReference type="Proteomes" id="UP000032737"/>
    </source>
</evidence>
<dbReference type="EMBL" id="FO681348">
    <property type="protein sequence ID" value="CCV66062.1"/>
    <property type="molecule type" value="Genomic_DNA"/>
</dbReference>
<keyword evidence="1" id="KW-0812">Transmembrane</keyword>
<sequence>MKTFINKLKQPIDKSDLKGFIIEGFLASIVFGAFIGAFEFYFEAVFDSILSIFGFVIFYYFMSSRLYKSFREYHILYSILAVFFLLFGMYVTGFTKMMFLQKLLIGDVLDVIGFLDPRLYFSYLYLYSTNSMVIFNNLINTLFTIIVSVMLYRRMTY</sequence>
<dbReference type="KEGG" id="abra:BN85310410"/>
<feature type="transmembrane region" description="Helical" evidence="1">
    <location>
        <begin position="44"/>
        <end position="62"/>
    </location>
</feature>
<dbReference type="STRING" id="61635.BN85310410"/>
<name>U4KNU6_9MOLU</name>
<feature type="transmembrane region" description="Helical" evidence="1">
    <location>
        <begin position="133"/>
        <end position="152"/>
    </location>
</feature>
<evidence type="ECO:0000256" key="1">
    <source>
        <dbReference type="SAM" id="Phobius"/>
    </source>
</evidence>
<keyword evidence="1" id="KW-0472">Membrane</keyword>
<dbReference type="RefSeq" id="WP_030004924.1">
    <property type="nucleotide sequence ID" value="NC_022549.1"/>
</dbReference>
<dbReference type="HOGENOM" id="CLU_1674093_0_0_14"/>
<keyword evidence="1" id="KW-1133">Transmembrane helix</keyword>